<dbReference type="InterPro" id="IPR000276">
    <property type="entry name" value="GPCR_Rhodpsn"/>
</dbReference>
<evidence type="ECO:0000256" key="4">
    <source>
        <dbReference type="ARBA" id="ARBA00023040"/>
    </source>
</evidence>
<accession>A0ABN9LYK6</accession>
<gene>
    <name evidence="10" type="ORF">RIMI_LOCUS14687360</name>
</gene>
<dbReference type="Gene3D" id="1.20.1070.10">
    <property type="entry name" value="Rhodopsin 7-helix transmembrane proteins"/>
    <property type="match status" value="1"/>
</dbReference>
<comment type="caution">
    <text evidence="10">The sequence shown here is derived from an EMBL/GenBank/DDBJ whole genome shotgun (WGS) entry which is preliminary data.</text>
</comment>
<feature type="transmembrane region" description="Helical" evidence="8">
    <location>
        <begin position="54"/>
        <end position="76"/>
    </location>
</feature>
<feature type="transmembrane region" description="Helical" evidence="8">
    <location>
        <begin position="148"/>
        <end position="167"/>
    </location>
</feature>
<keyword evidence="4" id="KW-0297">G-protein coupled receptor</keyword>
<evidence type="ECO:0000259" key="9">
    <source>
        <dbReference type="PROSITE" id="PS50262"/>
    </source>
</evidence>
<organism evidence="10 11">
    <name type="scientific">Ranitomeya imitator</name>
    <name type="common">mimic poison frog</name>
    <dbReference type="NCBI Taxonomy" id="111125"/>
    <lineage>
        <taxon>Eukaryota</taxon>
        <taxon>Metazoa</taxon>
        <taxon>Chordata</taxon>
        <taxon>Craniata</taxon>
        <taxon>Vertebrata</taxon>
        <taxon>Euteleostomi</taxon>
        <taxon>Amphibia</taxon>
        <taxon>Batrachia</taxon>
        <taxon>Anura</taxon>
        <taxon>Neobatrachia</taxon>
        <taxon>Hyloidea</taxon>
        <taxon>Dendrobatidae</taxon>
        <taxon>Dendrobatinae</taxon>
        <taxon>Ranitomeya</taxon>
    </lineage>
</organism>
<keyword evidence="2 8" id="KW-0812">Transmembrane</keyword>
<keyword evidence="5 8" id="KW-0472">Membrane</keyword>
<evidence type="ECO:0000313" key="10">
    <source>
        <dbReference type="EMBL" id="CAJ0954333.1"/>
    </source>
</evidence>
<comment type="subcellular location">
    <subcellularLocation>
        <location evidence="1">Membrane</location>
        <topology evidence="1">Multi-pass membrane protein</topology>
    </subcellularLocation>
</comment>
<evidence type="ECO:0000256" key="2">
    <source>
        <dbReference type="ARBA" id="ARBA00022692"/>
    </source>
</evidence>
<feature type="transmembrane region" description="Helical" evidence="8">
    <location>
        <begin position="104"/>
        <end position="127"/>
    </location>
</feature>
<dbReference type="SUPFAM" id="SSF81321">
    <property type="entry name" value="Family A G protein-coupled receptor-like"/>
    <property type="match status" value="1"/>
</dbReference>
<dbReference type="PROSITE" id="PS50262">
    <property type="entry name" value="G_PROTEIN_RECEP_F1_2"/>
    <property type="match status" value="1"/>
</dbReference>
<keyword evidence="3 8" id="KW-1133">Transmembrane helix</keyword>
<evidence type="ECO:0000256" key="3">
    <source>
        <dbReference type="ARBA" id="ARBA00022989"/>
    </source>
</evidence>
<protein>
    <recommendedName>
        <fullName evidence="9">G-protein coupled receptors family 1 profile domain-containing protein</fullName>
    </recommendedName>
</protein>
<evidence type="ECO:0000256" key="8">
    <source>
        <dbReference type="SAM" id="Phobius"/>
    </source>
</evidence>
<dbReference type="PRINTS" id="PR00667">
    <property type="entry name" value="RPERETINALR"/>
</dbReference>
<proteinExistence type="predicted"/>
<keyword evidence="6" id="KW-0675">Receptor</keyword>
<keyword evidence="11" id="KW-1185">Reference proteome</keyword>
<dbReference type="InterPro" id="IPR050125">
    <property type="entry name" value="GPCR_opsins"/>
</dbReference>
<sequence>MKYGLHEPLGYWPYGSEGCQVHGFQGFVAALSSISSCAAIAWDRYHQYCTRSKLHWSTSISVVLFAWGFAAFWSVMPLFGWGEYDYEPLRTCCTLDYSKADRNFMSFLLPLALFEYLIPLFIMTTAYQSIYQKLKKSGPVKMNTSIPVKSLMICWGPYSLLCLYAIVQDATILSPKLRMVSE</sequence>
<keyword evidence="7" id="KW-0807">Transducer</keyword>
<evidence type="ECO:0000313" key="11">
    <source>
        <dbReference type="Proteomes" id="UP001176940"/>
    </source>
</evidence>
<dbReference type="EMBL" id="CAUEEQ010038318">
    <property type="protein sequence ID" value="CAJ0954333.1"/>
    <property type="molecule type" value="Genomic_DNA"/>
</dbReference>
<reference evidence="10" key="1">
    <citation type="submission" date="2023-07" db="EMBL/GenBank/DDBJ databases">
        <authorList>
            <person name="Stuckert A."/>
        </authorList>
    </citation>
    <scope>NUCLEOTIDE SEQUENCE</scope>
</reference>
<dbReference type="Pfam" id="PF00001">
    <property type="entry name" value="7tm_1"/>
    <property type="match status" value="1"/>
</dbReference>
<evidence type="ECO:0000256" key="5">
    <source>
        <dbReference type="ARBA" id="ARBA00023136"/>
    </source>
</evidence>
<feature type="transmembrane region" description="Helical" evidence="8">
    <location>
        <begin position="20"/>
        <end position="42"/>
    </location>
</feature>
<dbReference type="PRINTS" id="PR00237">
    <property type="entry name" value="GPCRRHODOPSN"/>
</dbReference>
<evidence type="ECO:0000256" key="7">
    <source>
        <dbReference type="ARBA" id="ARBA00023224"/>
    </source>
</evidence>
<evidence type="ECO:0000256" key="1">
    <source>
        <dbReference type="ARBA" id="ARBA00004141"/>
    </source>
</evidence>
<dbReference type="InterPro" id="IPR017452">
    <property type="entry name" value="GPCR_Rhodpsn_7TM"/>
</dbReference>
<dbReference type="Proteomes" id="UP001176940">
    <property type="component" value="Unassembled WGS sequence"/>
</dbReference>
<name>A0ABN9LYK6_9NEOB</name>
<dbReference type="PANTHER" id="PTHR24240">
    <property type="entry name" value="OPSIN"/>
    <property type="match status" value="1"/>
</dbReference>
<evidence type="ECO:0000256" key="6">
    <source>
        <dbReference type="ARBA" id="ARBA00023170"/>
    </source>
</evidence>
<dbReference type="InterPro" id="IPR001793">
    <property type="entry name" value="RPE_GPCR"/>
</dbReference>
<feature type="domain" description="G-protein coupled receptors family 1 profile" evidence="9">
    <location>
        <begin position="1"/>
        <end position="182"/>
    </location>
</feature>